<evidence type="ECO:0000313" key="1">
    <source>
        <dbReference type="EMBL" id="QOW46976.1"/>
    </source>
</evidence>
<gene>
    <name evidence="1" type="ORF">G0028_14350</name>
    <name evidence="2" type="ORF">G0028_17225</name>
</gene>
<reference evidence="1 3" key="1">
    <citation type="submission" date="2020-02" db="EMBL/GenBank/DDBJ databases">
        <title>Tigecycline-resistant Acinetobacter species from pigs and migratory birds.</title>
        <authorList>
            <person name="Chen C."/>
            <person name="Sun J."/>
            <person name="Liao X.-P."/>
            <person name="Liu Y.-H."/>
        </authorList>
    </citation>
    <scope>NUCLEOTIDE SEQUENCE [LARGE SCALE GENOMIC DNA]</scope>
    <source>
        <strain evidence="1 3">YH12207_T</strain>
    </source>
</reference>
<dbReference type="RefSeq" id="WP_180047465.1">
    <property type="nucleotide sequence ID" value="NZ_CP048659.1"/>
</dbReference>
<dbReference type="Proteomes" id="UP000593966">
    <property type="component" value="Chromosome"/>
</dbReference>
<evidence type="ECO:0000313" key="3">
    <source>
        <dbReference type="Proteomes" id="UP000593966"/>
    </source>
</evidence>
<sequence>MLPKKHSKNINGFKRLQLESLTHLGEEIDHLIQHISHAQAIESNEISQQYQELDADNELSEDEKYDIQEGLIDQNEHLKDVLDLTYELAIIALYKKVEITTKKAINILYPDINQKSLYRIDFLKKQLKDKEIDIETFTDYKAMNELRLINNCIKHSGWVDDKLAAYNDWIEGKPLNYVETTEKSAGDVDIRKLNDIQSAYKRLNPLCHNYLSDLILEFKNKVL</sequence>
<dbReference type="EMBL" id="CP048659">
    <property type="protein sequence ID" value="QOW46976.1"/>
    <property type="molecule type" value="Genomic_DNA"/>
</dbReference>
<protein>
    <submittedName>
        <fullName evidence="1">Uncharacterized protein</fullName>
    </submittedName>
</protein>
<keyword evidence="3" id="KW-1185">Reference proteome</keyword>
<accession>A0A7S6VY13</accession>
<dbReference type="AlphaFoldDB" id="A0A7S6VY13"/>
<name>A0A7S6VY13_9GAMM</name>
<organism evidence="1 3">
    <name type="scientific">Acinetobacter piscicola</name>
    <dbReference type="NCBI Taxonomy" id="2006115"/>
    <lineage>
        <taxon>Bacteria</taxon>
        <taxon>Pseudomonadati</taxon>
        <taxon>Pseudomonadota</taxon>
        <taxon>Gammaproteobacteria</taxon>
        <taxon>Moraxellales</taxon>
        <taxon>Moraxellaceae</taxon>
        <taxon>Acinetobacter</taxon>
    </lineage>
</organism>
<dbReference type="EMBL" id="CP048659">
    <property type="protein sequence ID" value="QOW47484.1"/>
    <property type="molecule type" value="Genomic_DNA"/>
</dbReference>
<proteinExistence type="predicted"/>
<evidence type="ECO:0000313" key="2">
    <source>
        <dbReference type="EMBL" id="QOW47484.1"/>
    </source>
</evidence>